<comment type="caution">
    <text evidence="1">The sequence shown here is derived from an EMBL/GenBank/DDBJ whole genome shotgun (WGS) entry which is preliminary data.</text>
</comment>
<evidence type="ECO:0000313" key="1">
    <source>
        <dbReference type="EMBL" id="KKN74813.1"/>
    </source>
</evidence>
<gene>
    <name evidence="1" type="ORF">LCGC14_0387060</name>
</gene>
<organism evidence="1">
    <name type="scientific">marine sediment metagenome</name>
    <dbReference type="NCBI Taxonomy" id="412755"/>
    <lineage>
        <taxon>unclassified sequences</taxon>
        <taxon>metagenomes</taxon>
        <taxon>ecological metagenomes</taxon>
    </lineage>
</organism>
<dbReference type="EMBL" id="LAZR01000320">
    <property type="protein sequence ID" value="KKN74813.1"/>
    <property type="molecule type" value="Genomic_DNA"/>
</dbReference>
<reference evidence="1" key="1">
    <citation type="journal article" date="2015" name="Nature">
        <title>Complex archaea that bridge the gap between prokaryotes and eukaryotes.</title>
        <authorList>
            <person name="Spang A."/>
            <person name="Saw J.H."/>
            <person name="Jorgensen S.L."/>
            <person name="Zaremba-Niedzwiedzka K."/>
            <person name="Martijn J."/>
            <person name="Lind A.E."/>
            <person name="van Eijk R."/>
            <person name="Schleper C."/>
            <person name="Guy L."/>
            <person name="Ettema T.J."/>
        </authorList>
    </citation>
    <scope>NUCLEOTIDE SEQUENCE</scope>
</reference>
<dbReference type="SUPFAM" id="SSF52402">
    <property type="entry name" value="Adenine nucleotide alpha hydrolases-like"/>
    <property type="match status" value="1"/>
</dbReference>
<dbReference type="AlphaFoldDB" id="A0A0F9W9P9"/>
<protein>
    <recommendedName>
        <fullName evidence="2">Phosphoadenosine phosphosulphate reductase domain-containing protein</fullName>
    </recommendedName>
</protein>
<name>A0A0F9W9P9_9ZZZZ</name>
<dbReference type="Gene3D" id="3.40.50.620">
    <property type="entry name" value="HUPs"/>
    <property type="match status" value="1"/>
</dbReference>
<evidence type="ECO:0008006" key="2">
    <source>
        <dbReference type="Google" id="ProtNLM"/>
    </source>
</evidence>
<dbReference type="InterPro" id="IPR014729">
    <property type="entry name" value="Rossmann-like_a/b/a_fold"/>
</dbReference>
<sequence length="267" mass="30097">MAQLRTFSFGGGVQSTAALVLAAQERIDFNIFLFANVGDDSENPATLRYVEEYAKPYAAEHGIELHELQRIPKKGKYKGQIETVYGRCVGDNRSICIPVRLSNGAPGRRNCTTDFKIAVIGRWQREHGATKDNPAVCGLGISIDEIQRMRSDSGIKTQVLEYPLIDLHLTRSDCRTIIANAGLPVPPKSACWFCPFQRHSQWQDMRREDPELFQRAVKLEQRINDKRNAIGRDRVYLHPSANLLADAVALQYTLFEETTCDSGYCFT</sequence>
<proteinExistence type="predicted"/>
<accession>A0A0F9W9P9</accession>